<proteinExistence type="predicted"/>
<reference evidence="1" key="1">
    <citation type="submission" date="2019-04" db="EMBL/GenBank/DDBJ databases">
        <title>Genome assembly of Zosterops borbonicus 15179.</title>
        <authorList>
            <person name="Leroy T."/>
            <person name="Anselmetti Y."/>
            <person name="Tilak M.-K."/>
            <person name="Nabholz B."/>
        </authorList>
    </citation>
    <scope>NUCLEOTIDE SEQUENCE</scope>
    <source>
        <strain evidence="1">HGM_15179</strain>
        <tissue evidence="1">Muscle</tissue>
    </source>
</reference>
<evidence type="ECO:0000313" key="2">
    <source>
        <dbReference type="Proteomes" id="UP000796761"/>
    </source>
</evidence>
<dbReference type="EMBL" id="SWJQ01001796">
    <property type="protein sequence ID" value="TRZ07393.1"/>
    <property type="molecule type" value="Genomic_DNA"/>
</dbReference>
<comment type="caution">
    <text evidence="1">The sequence shown here is derived from an EMBL/GenBank/DDBJ whole genome shotgun (WGS) entry which is preliminary data.</text>
</comment>
<sequence>MLRNKLQAVPLVWTDQFGQADSAQSTVTSSIVLALRSHGDAYQSSETWPTFHLSQTRGFLQSLGSRSPTIGDSCEAYHILGQTLTQGYQDKRERTGQRHADPISVIKTAQLLYFN</sequence>
<accession>A0A8K1DAG9</accession>
<organism evidence="1 2">
    <name type="scientific">Zosterops borbonicus</name>
    <dbReference type="NCBI Taxonomy" id="364589"/>
    <lineage>
        <taxon>Eukaryota</taxon>
        <taxon>Metazoa</taxon>
        <taxon>Chordata</taxon>
        <taxon>Craniata</taxon>
        <taxon>Vertebrata</taxon>
        <taxon>Euteleostomi</taxon>
        <taxon>Archelosauria</taxon>
        <taxon>Archosauria</taxon>
        <taxon>Dinosauria</taxon>
        <taxon>Saurischia</taxon>
        <taxon>Theropoda</taxon>
        <taxon>Coelurosauria</taxon>
        <taxon>Aves</taxon>
        <taxon>Neognathae</taxon>
        <taxon>Neoaves</taxon>
        <taxon>Telluraves</taxon>
        <taxon>Australaves</taxon>
        <taxon>Passeriformes</taxon>
        <taxon>Sylvioidea</taxon>
        <taxon>Zosteropidae</taxon>
        <taxon>Zosterops</taxon>
    </lineage>
</organism>
<dbReference type="Proteomes" id="UP000796761">
    <property type="component" value="Unassembled WGS sequence"/>
</dbReference>
<dbReference type="AlphaFoldDB" id="A0A8K1DAG9"/>
<protein>
    <submittedName>
        <fullName evidence="1">Uncharacterized protein</fullName>
    </submittedName>
</protein>
<gene>
    <name evidence="1" type="ORF">HGM15179_019712</name>
</gene>
<name>A0A8K1DAG9_9PASS</name>
<keyword evidence="2" id="KW-1185">Reference proteome</keyword>
<evidence type="ECO:0000313" key="1">
    <source>
        <dbReference type="EMBL" id="TRZ07393.1"/>
    </source>
</evidence>